<dbReference type="KEGG" id="yrh:AABB31_15555"/>
<protein>
    <submittedName>
        <fullName evidence="5">TRAP transporter substrate-binding protein</fullName>
    </submittedName>
</protein>
<dbReference type="InterPro" id="IPR038404">
    <property type="entry name" value="TRAP_DctP_sf"/>
</dbReference>
<evidence type="ECO:0000256" key="3">
    <source>
        <dbReference type="ARBA" id="ARBA00022764"/>
    </source>
</evidence>
<dbReference type="Proteomes" id="UP001470809">
    <property type="component" value="Chromosome"/>
</dbReference>
<dbReference type="AlphaFoldDB" id="A0AAN0NJR5"/>
<dbReference type="CDD" id="cd13665">
    <property type="entry name" value="PBP2_TRAP_Dctp3_4"/>
    <property type="match status" value="1"/>
</dbReference>
<evidence type="ECO:0000256" key="1">
    <source>
        <dbReference type="ARBA" id="ARBA00004418"/>
    </source>
</evidence>
<sequence length="332" mass="35480">MTYRVALASLCASVALTGPAQAQDINLTMSHYLPPVLGLHVDFLEPFARELEEKSGGKVAVDIQTAGSSLGTITKQWDQTQDGLTDISFGLHGIPRGRFICTQVVELPFLTDSVEEANKVLWGLFPDHLAEEHAGVKVLGLMAHDPGVLATNGKRVEKPEDLKGLRIRVPSPFIAAMLEDLGAVPVGMPPGQVYENMQTGAIDGVVLPWAGLKEFRITEVTTNAIEIGAYTTPFYFVMNEDTYNDMPADVQSVVDEISGDALVAKFPDWWTAWGAAGPAQITDAGGEVISPDAALWQEWIDATAGTVARLEADLAAECGPQLIAAARALAAD</sequence>
<feature type="signal peptide" evidence="4">
    <location>
        <begin position="1"/>
        <end position="22"/>
    </location>
</feature>
<evidence type="ECO:0000256" key="4">
    <source>
        <dbReference type="SAM" id="SignalP"/>
    </source>
</evidence>
<organism evidence="5 6">
    <name type="scientific">Yoonia rhodophyticola</name>
    <dbReference type="NCBI Taxonomy" id="3137370"/>
    <lineage>
        <taxon>Bacteria</taxon>
        <taxon>Pseudomonadati</taxon>
        <taxon>Pseudomonadota</taxon>
        <taxon>Alphaproteobacteria</taxon>
        <taxon>Rhodobacterales</taxon>
        <taxon>Paracoccaceae</taxon>
        <taxon>Yoonia</taxon>
    </lineage>
</organism>
<evidence type="ECO:0000313" key="6">
    <source>
        <dbReference type="Proteomes" id="UP001470809"/>
    </source>
</evidence>
<evidence type="ECO:0000256" key="2">
    <source>
        <dbReference type="ARBA" id="ARBA00022729"/>
    </source>
</evidence>
<name>A0AAN0NJR5_9RHOB</name>
<dbReference type="PANTHER" id="PTHR33376">
    <property type="match status" value="1"/>
</dbReference>
<dbReference type="GO" id="GO:0042597">
    <property type="term" value="C:periplasmic space"/>
    <property type="evidence" value="ECO:0007669"/>
    <property type="project" value="UniProtKB-SubCell"/>
</dbReference>
<comment type="subcellular location">
    <subcellularLocation>
        <location evidence="1">Periplasm</location>
    </subcellularLocation>
</comment>
<keyword evidence="6" id="KW-1185">Reference proteome</keyword>
<dbReference type="NCBIfam" id="NF037995">
    <property type="entry name" value="TRAP_S1"/>
    <property type="match status" value="1"/>
</dbReference>
<dbReference type="GO" id="GO:0055085">
    <property type="term" value="P:transmembrane transport"/>
    <property type="evidence" value="ECO:0007669"/>
    <property type="project" value="InterPro"/>
</dbReference>
<accession>A0AAN0NJR5</accession>
<keyword evidence="3" id="KW-0574">Periplasm</keyword>
<reference evidence="6" key="1">
    <citation type="submission" date="2024-04" db="EMBL/GenBank/DDBJ databases">
        <title>Phylogenomic analyses of a clade within the roseobacter group suggest taxonomic reassignments of species of the genera Aestuariivita, Citreicella, Loktanella, Nautella, Pelagibaca, Ruegeria, Thalassobius, Thiobacimonas and Tropicibacter, and the proposal o.</title>
        <authorList>
            <person name="Jeon C.O."/>
        </authorList>
    </citation>
    <scope>NUCLEOTIDE SEQUENCE [LARGE SCALE GENOMIC DNA]</scope>
    <source>
        <strain evidence="6">SS1-5</strain>
    </source>
</reference>
<dbReference type="PANTHER" id="PTHR33376:SF15">
    <property type="entry name" value="BLL6794 PROTEIN"/>
    <property type="match status" value="1"/>
</dbReference>
<dbReference type="Gene3D" id="3.40.190.170">
    <property type="entry name" value="Bacterial extracellular solute-binding protein, family 7"/>
    <property type="match status" value="1"/>
</dbReference>
<proteinExistence type="predicted"/>
<gene>
    <name evidence="5" type="ORF">AABB31_15555</name>
</gene>
<dbReference type="Pfam" id="PF03480">
    <property type="entry name" value="DctP"/>
    <property type="match status" value="1"/>
</dbReference>
<dbReference type="EMBL" id="CP151767">
    <property type="protein sequence ID" value="WZU66462.1"/>
    <property type="molecule type" value="Genomic_DNA"/>
</dbReference>
<dbReference type="InterPro" id="IPR018389">
    <property type="entry name" value="DctP_fam"/>
</dbReference>
<keyword evidence="2 4" id="KW-0732">Signal</keyword>
<dbReference type="SUPFAM" id="SSF53850">
    <property type="entry name" value="Periplasmic binding protein-like II"/>
    <property type="match status" value="1"/>
</dbReference>
<evidence type="ECO:0000313" key="5">
    <source>
        <dbReference type="EMBL" id="WZU66462.1"/>
    </source>
</evidence>
<reference evidence="5 6" key="2">
    <citation type="submission" date="2024-08" db="EMBL/GenBank/DDBJ databases">
        <title>Phylogenomic analyses of a clade within the roseobacter group suggest taxonomic reassignments of species of the genera Aestuariivita, Citreicella, Loktanella, Nautella, Pelagibaca, Ruegeria, Thalassobius, Thiobacimonas and Tropicibacter, and the proposal o.</title>
        <authorList>
            <person name="Jeon C.O."/>
        </authorList>
    </citation>
    <scope>NUCLEOTIDE SEQUENCE [LARGE SCALE GENOMIC DNA]</scope>
    <source>
        <strain evidence="5 6">SS1-5</strain>
    </source>
</reference>
<dbReference type="RefSeq" id="WP_342075785.1">
    <property type="nucleotide sequence ID" value="NZ_CP151767.2"/>
</dbReference>
<feature type="chain" id="PRO_5043010026" evidence="4">
    <location>
        <begin position="23"/>
        <end position="332"/>
    </location>
</feature>